<sequence length="239" mass="24823">MNTLPPNNPNMPNQPTKPPDLSSTMIAQPPPIIPISNTGHTPPFSGLTPPNSPLIAETLALVQNDAAAPSNGGMPMGHPPIEAPPLDEQNGRSIEPQNLEPDVFNSDTCQNSDHALLHSGQSRATMPAPSGPFVSSIPPPIANVPYSAPIFSSQLVVPSQEEALPRAASSRATMPAPQAFNCVLIGQPNQGVPNSDRPHSGPILTPRVSSNPIAPDLQGAPMPAPGLPARTPAVRQQAT</sequence>
<feature type="region of interest" description="Disordered" evidence="1">
    <location>
        <begin position="185"/>
        <end position="239"/>
    </location>
</feature>
<feature type="compositionally biased region" description="Low complexity" evidence="1">
    <location>
        <begin position="1"/>
        <end position="14"/>
    </location>
</feature>
<evidence type="ECO:0000313" key="3">
    <source>
        <dbReference type="Proteomes" id="UP001604336"/>
    </source>
</evidence>
<feature type="region of interest" description="Disordered" evidence="1">
    <location>
        <begin position="66"/>
        <end position="99"/>
    </location>
</feature>
<name>A0ABD1NPH7_9LAMI</name>
<organism evidence="2 3">
    <name type="scientific">Abeliophyllum distichum</name>
    <dbReference type="NCBI Taxonomy" id="126358"/>
    <lineage>
        <taxon>Eukaryota</taxon>
        <taxon>Viridiplantae</taxon>
        <taxon>Streptophyta</taxon>
        <taxon>Embryophyta</taxon>
        <taxon>Tracheophyta</taxon>
        <taxon>Spermatophyta</taxon>
        <taxon>Magnoliopsida</taxon>
        <taxon>eudicotyledons</taxon>
        <taxon>Gunneridae</taxon>
        <taxon>Pentapetalae</taxon>
        <taxon>asterids</taxon>
        <taxon>lamiids</taxon>
        <taxon>Lamiales</taxon>
        <taxon>Oleaceae</taxon>
        <taxon>Forsythieae</taxon>
        <taxon>Abeliophyllum</taxon>
    </lineage>
</organism>
<protein>
    <submittedName>
        <fullName evidence="2">Uncharacterized protein</fullName>
    </submittedName>
</protein>
<evidence type="ECO:0000313" key="2">
    <source>
        <dbReference type="EMBL" id="KAL2453269.1"/>
    </source>
</evidence>
<dbReference type="EMBL" id="JBFOLK010000766">
    <property type="protein sequence ID" value="KAL2453269.1"/>
    <property type="molecule type" value="Genomic_DNA"/>
</dbReference>
<accession>A0ABD1NPH7</accession>
<reference evidence="3" key="1">
    <citation type="submission" date="2024-07" db="EMBL/GenBank/DDBJ databases">
        <title>Two chromosome-level genome assemblies of Korean endemic species Abeliophyllum distichum and Forsythia ovata (Oleaceae).</title>
        <authorList>
            <person name="Jang H."/>
        </authorList>
    </citation>
    <scope>NUCLEOTIDE SEQUENCE [LARGE SCALE GENOMIC DNA]</scope>
</reference>
<keyword evidence="3" id="KW-1185">Reference proteome</keyword>
<dbReference type="Proteomes" id="UP001604336">
    <property type="component" value="Unassembled WGS sequence"/>
</dbReference>
<dbReference type="AlphaFoldDB" id="A0ABD1NPH7"/>
<evidence type="ECO:0000256" key="1">
    <source>
        <dbReference type="SAM" id="MobiDB-lite"/>
    </source>
</evidence>
<feature type="region of interest" description="Disordered" evidence="1">
    <location>
        <begin position="1"/>
        <end position="52"/>
    </location>
</feature>
<gene>
    <name evidence="2" type="ORF">Adt_49230</name>
</gene>
<comment type="caution">
    <text evidence="2">The sequence shown here is derived from an EMBL/GenBank/DDBJ whole genome shotgun (WGS) entry which is preliminary data.</text>
</comment>
<proteinExistence type="predicted"/>